<accession>A0A0P7J7P4</accession>
<evidence type="ECO:0000256" key="1">
    <source>
        <dbReference type="ARBA" id="ARBA00004141"/>
    </source>
</evidence>
<feature type="transmembrane region" description="Helical" evidence="5">
    <location>
        <begin position="96"/>
        <end position="122"/>
    </location>
</feature>
<protein>
    <recommendedName>
        <fullName evidence="6">GtrA/DPMS transmembrane domain-containing protein</fullName>
    </recommendedName>
</protein>
<evidence type="ECO:0000256" key="5">
    <source>
        <dbReference type="SAM" id="Phobius"/>
    </source>
</evidence>
<dbReference type="AlphaFoldDB" id="A0A0P7J7P4"/>
<feature type="transmembrane region" description="Helical" evidence="5">
    <location>
        <begin position="424"/>
        <end position="442"/>
    </location>
</feature>
<keyword evidence="3 5" id="KW-1133">Transmembrane helix</keyword>
<evidence type="ECO:0000256" key="4">
    <source>
        <dbReference type="ARBA" id="ARBA00023136"/>
    </source>
</evidence>
<feature type="domain" description="GtrA/DPMS transmembrane" evidence="6">
    <location>
        <begin position="8"/>
        <end position="121"/>
    </location>
</feature>
<proteinExistence type="predicted"/>
<name>A0A0P7J7P4_9RHOB</name>
<evidence type="ECO:0000313" key="7">
    <source>
        <dbReference type="EMBL" id="KPN64481.1"/>
    </source>
</evidence>
<organism evidence="7 8">
    <name type="scientific">Aliiroseovarius crassostreae</name>
    <dbReference type="NCBI Taxonomy" id="154981"/>
    <lineage>
        <taxon>Bacteria</taxon>
        <taxon>Pseudomonadati</taxon>
        <taxon>Pseudomonadota</taxon>
        <taxon>Alphaproteobacteria</taxon>
        <taxon>Rhodobacterales</taxon>
        <taxon>Paracoccaceae</taxon>
        <taxon>Aliiroseovarius</taxon>
    </lineage>
</organism>
<dbReference type="GO" id="GO:0016020">
    <property type="term" value="C:membrane"/>
    <property type="evidence" value="ECO:0007669"/>
    <property type="project" value="UniProtKB-SubCell"/>
</dbReference>
<reference evidence="7 8" key="1">
    <citation type="submission" date="2015-09" db="EMBL/GenBank/DDBJ databases">
        <title>Draft genome sequence of Aliiroseovarius crassostreae CV919-312TSm, the causative agent of Roseovarius Oyster Disease (formerly Juvenile Oyster Disease).</title>
        <authorList>
            <person name="Kessner L."/>
            <person name="Spinard E."/>
            <person name="Nelson D."/>
        </authorList>
    </citation>
    <scope>NUCLEOTIDE SEQUENCE [LARGE SCALE GENOMIC DNA]</scope>
    <source>
        <strain evidence="7 8">CV919-312</strain>
    </source>
</reference>
<gene>
    <name evidence="7" type="ORF">AKJ29_17895</name>
</gene>
<dbReference type="STRING" id="154981.AKJ29_17895"/>
<feature type="transmembrane region" description="Helical" evidence="5">
    <location>
        <begin position="71"/>
        <end position="90"/>
    </location>
</feature>
<keyword evidence="8" id="KW-1185">Reference proteome</keyword>
<feature type="transmembrane region" description="Helical" evidence="5">
    <location>
        <begin position="206"/>
        <end position="227"/>
    </location>
</feature>
<dbReference type="GO" id="GO:0000271">
    <property type="term" value="P:polysaccharide biosynthetic process"/>
    <property type="evidence" value="ECO:0007669"/>
    <property type="project" value="InterPro"/>
</dbReference>
<dbReference type="EMBL" id="LKBA01000004">
    <property type="protein sequence ID" value="KPN64481.1"/>
    <property type="molecule type" value="Genomic_DNA"/>
</dbReference>
<feature type="transmembrane region" description="Helical" evidence="5">
    <location>
        <begin position="290"/>
        <end position="317"/>
    </location>
</feature>
<sequence length="613" mass="68242">MRSRLVPFVLVGGVGTATHFLTALLLANLTTLSGILSNFGGFSAAVLISYFGHARLTFRTELDHQFHFPRFVLAAGSGLILSTALTWITYDQLGRPFWQAMALVAVTVPVLTYLLLAGWVFVQKTHRGQDLWIGGLISALCGGAVLWLFWGDLLSHDVIWYLFATERWLDGEALFTDLVEINPPLNFYYTVPAIWLSQASGLLPESAQYVVFAWVYTLVLLVSWWVIGAKQTLTLPRRIVFQLLVAVALIVPAYGNLIQRDHLFLVLVTPWVLALLPPKEPDSSARIYFLSALAALGICLKPYFLVLPILVTLVALIRDRDWRCIFSPSNRVMFLIGVLYVLFVALVHPAYFSKIVPHARYTYDSFSAGSGVVIDRVLIVTLLGLIGFAAARIGNKTSSAPVILLVVSLAGLSSYLLQWTGFRYQMIPFVGFLMLGFSWFIVDPGMRRFPLGIVVIVLVILVQTNLMRGKYANPTAVALAEWITGAKSVNVLTSFVSFGPVTAHLAKAQWASSYSTIWQVPGAVNKLEKTDCSIEWEACAALQEILVQTRDDVIDDLMAFRPDALIVDKNSGYFDTPNFDWMAFFATNPAFDQIMTGYRLEVASDRFDVWRLK</sequence>
<evidence type="ECO:0000259" key="6">
    <source>
        <dbReference type="Pfam" id="PF04138"/>
    </source>
</evidence>
<comment type="caution">
    <text evidence="7">The sequence shown here is derived from an EMBL/GenBank/DDBJ whole genome shotgun (WGS) entry which is preliminary data.</text>
</comment>
<dbReference type="OrthoDB" id="6196188at2"/>
<feature type="transmembrane region" description="Helical" evidence="5">
    <location>
        <begin position="239"/>
        <end position="256"/>
    </location>
</feature>
<feature type="transmembrane region" description="Helical" evidence="5">
    <location>
        <begin position="32"/>
        <end position="51"/>
    </location>
</feature>
<feature type="transmembrane region" description="Helical" evidence="5">
    <location>
        <begin position="5"/>
        <end position="26"/>
    </location>
</feature>
<feature type="transmembrane region" description="Helical" evidence="5">
    <location>
        <begin position="131"/>
        <end position="150"/>
    </location>
</feature>
<comment type="subcellular location">
    <subcellularLocation>
        <location evidence="1">Membrane</location>
        <topology evidence="1">Multi-pass membrane protein</topology>
    </subcellularLocation>
</comment>
<keyword evidence="4 5" id="KW-0472">Membrane</keyword>
<evidence type="ECO:0000313" key="8">
    <source>
        <dbReference type="Proteomes" id="UP000050471"/>
    </source>
</evidence>
<feature type="transmembrane region" description="Helical" evidence="5">
    <location>
        <begin position="332"/>
        <end position="352"/>
    </location>
</feature>
<dbReference type="Pfam" id="PF04138">
    <property type="entry name" value="GtrA_DPMS_TM"/>
    <property type="match status" value="1"/>
</dbReference>
<feature type="transmembrane region" description="Helical" evidence="5">
    <location>
        <begin position="373"/>
        <end position="393"/>
    </location>
</feature>
<dbReference type="RefSeq" id="WP_055188770.1">
    <property type="nucleotide sequence ID" value="NZ_FPBS01000001.1"/>
</dbReference>
<dbReference type="InterPro" id="IPR007267">
    <property type="entry name" value="GtrA_DPMS_TM"/>
</dbReference>
<keyword evidence="2 5" id="KW-0812">Transmembrane</keyword>
<evidence type="ECO:0000256" key="3">
    <source>
        <dbReference type="ARBA" id="ARBA00022989"/>
    </source>
</evidence>
<evidence type="ECO:0000256" key="2">
    <source>
        <dbReference type="ARBA" id="ARBA00022692"/>
    </source>
</evidence>
<feature type="transmembrane region" description="Helical" evidence="5">
    <location>
        <begin position="448"/>
        <end position="466"/>
    </location>
</feature>
<feature type="transmembrane region" description="Helical" evidence="5">
    <location>
        <begin position="399"/>
        <end position="417"/>
    </location>
</feature>
<dbReference type="Proteomes" id="UP000050471">
    <property type="component" value="Unassembled WGS sequence"/>
</dbReference>